<dbReference type="WBParaSite" id="PgR123_g006_t03">
    <property type="protein sequence ID" value="PgR123_g006_t03"/>
    <property type="gene ID" value="PgR123_g006"/>
</dbReference>
<accession>A0A915CDQ0</accession>
<evidence type="ECO:0000313" key="2">
    <source>
        <dbReference type="WBParaSite" id="PgR123_g006_t03"/>
    </source>
</evidence>
<reference evidence="2" key="1">
    <citation type="submission" date="2022-11" db="UniProtKB">
        <authorList>
            <consortium name="WormBaseParasite"/>
        </authorList>
    </citation>
    <scope>IDENTIFICATION</scope>
</reference>
<keyword evidence="1" id="KW-1185">Reference proteome</keyword>
<name>A0A915CDQ0_PARUN</name>
<sequence length="57" mass="6980">MISCDQSSCECMKDRRKKQKPRREMCSILELRMILENTVYYLDEFAVFHKHIIIKRD</sequence>
<proteinExistence type="predicted"/>
<dbReference type="Proteomes" id="UP000887569">
    <property type="component" value="Unplaced"/>
</dbReference>
<protein>
    <submittedName>
        <fullName evidence="2">Biogenesis of lysosome-related organelles complex 1 subunit 1</fullName>
    </submittedName>
</protein>
<organism evidence="1 2">
    <name type="scientific">Parascaris univalens</name>
    <name type="common">Nematode worm</name>
    <dbReference type="NCBI Taxonomy" id="6257"/>
    <lineage>
        <taxon>Eukaryota</taxon>
        <taxon>Metazoa</taxon>
        <taxon>Ecdysozoa</taxon>
        <taxon>Nematoda</taxon>
        <taxon>Chromadorea</taxon>
        <taxon>Rhabditida</taxon>
        <taxon>Spirurina</taxon>
        <taxon>Ascaridomorpha</taxon>
        <taxon>Ascaridoidea</taxon>
        <taxon>Ascarididae</taxon>
        <taxon>Parascaris</taxon>
    </lineage>
</organism>
<evidence type="ECO:0000313" key="1">
    <source>
        <dbReference type="Proteomes" id="UP000887569"/>
    </source>
</evidence>
<dbReference type="AlphaFoldDB" id="A0A915CDQ0"/>